<feature type="domain" description="Ig-like" evidence="3">
    <location>
        <begin position="532"/>
        <end position="604"/>
    </location>
</feature>
<dbReference type="SMART" id="SM00710">
    <property type="entry name" value="PbH1"/>
    <property type="match status" value="10"/>
</dbReference>
<feature type="domain" description="Ig-like" evidence="3">
    <location>
        <begin position="454"/>
        <end position="529"/>
    </location>
</feature>
<comment type="caution">
    <text evidence="4">The sequence shown here is derived from an EMBL/GenBank/DDBJ whole genome shotgun (WGS) entry which is preliminary data.</text>
</comment>
<dbReference type="Gene3D" id="2.160.20.10">
    <property type="entry name" value="Single-stranded right-handed beta-helix, Pectin lyase-like"/>
    <property type="match status" value="1"/>
</dbReference>
<dbReference type="Pfam" id="PF13573">
    <property type="entry name" value="SprB"/>
    <property type="match status" value="3"/>
</dbReference>
<evidence type="ECO:0000256" key="1">
    <source>
        <dbReference type="SAM" id="SignalP"/>
    </source>
</evidence>
<evidence type="ECO:0000313" key="4">
    <source>
        <dbReference type="EMBL" id="GAA4826871.1"/>
    </source>
</evidence>
<feature type="signal peptide" evidence="1">
    <location>
        <begin position="1"/>
        <end position="21"/>
    </location>
</feature>
<dbReference type="InterPro" id="IPR013783">
    <property type="entry name" value="Ig-like_fold"/>
</dbReference>
<feature type="domain" description="Secretion system C-terminal sorting" evidence="2">
    <location>
        <begin position="1768"/>
        <end position="1840"/>
    </location>
</feature>
<dbReference type="InterPro" id="IPR006626">
    <property type="entry name" value="PbH1"/>
</dbReference>
<dbReference type="InterPro" id="IPR025667">
    <property type="entry name" value="SprB_repeat"/>
</dbReference>
<accession>A0ABP9D7F3</accession>
<dbReference type="SUPFAM" id="SSF51126">
    <property type="entry name" value="Pectin lyase-like"/>
    <property type="match status" value="1"/>
</dbReference>
<evidence type="ECO:0000259" key="3">
    <source>
        <dbReference type="Pfam" id="PF19081"/>
    </source>
</evidence>
<protein>
    <recommendedName>
        <fullName evidence="6">Secretion system C-terminal sorting domain-containing protein</fullName>
    </recommendedName>
</protein>
<dbReference type="InterPro" id="IPR044023">
    <property type="entry name" value="Ig_7"/>
</dbReference>
<feature type="chain" id="PRO_5046775510" description="Secretion system C-terminal sorting domain-containing protein" evidence="1">
    <location>
        <begin position="22"/>
        <end position="1842"/>
    </location>
</feature>
<evidence type="ECO:0000259" key="2">
    <source>
        <dbReference type="Pfam" id="PF18962"/>
    </source>
</evidence>
<dbReference type="Pfam" id="PF18962">
    <property type="entry name" value="Por_Secre_tail"/>
    <property type="match status" value="1"/>
</dbReference>
<feature type="domain" description="Ig-like" evidence="3">
    <location>
        <begin position="612"/>
        <end position="682"/>
    </location>
</feature>
<dbReference type="InterPro" id="IPR012334">
    <property type="entry name" value="Pectin_lyas_fold"/>
</dbReference>
<gene>
    <name evidence="4" type="ORF">GCM10023331_09480</name>
</gene>
<dbReference type="EMBL" id="BAABJX010000017">
    <property type="protein sequence ID" value="GAA4826871.1"/>
    <property type="molecule type" value="Genomic_DNA"/>
</dbReference>
<evidence type="ECO:0008006" key="6">
    <source>
        <dbReference type="Google" id="ProtNLM"/>
    </source>
</evidence>
<dbReference type="InterPro" id="IPR011050">
    <property type="entry name" value="Pectin_lyase_fold/virulence"/>
</dbReference>
<dbReference type="InterPro" id="IPR026444">
    <property type="entry name" value="Secre_tail"/>
</dbReference>
<dbReference type="NCBIfam" id="TIGR04183">
    <property type="entry name" value="Por_Secre_tail"/>
    <property type="match status" value="1"/>
</dbReference>
<reference evidence="5" key="1">
    <citation type="journal article" date="2019" name="Int. J. Syst. Evol. Microbiol.">
        <title>The Global Catalogue of Microorganisms (GCM) 10K type strain sequencing project: providing services to taxonomists for standard genome sequencing and annotation.</title>
        <authorList>
            <consortium name="The Broad Institute Genomics Platform"/>
            <consortium name="The Broad Institute Genome Sequencing Center for Infectious Disease"/>
            <person name="Wu L."/>
            <person name="Ma J."/>
        </authorList>
    </citation>
    <scope>NUCLEOTIDE SEQUENCE [LARGE SCALE GENOMIC DNA]</scope>
    <source>
        <strain evidence="5">JCM 18326</strain>
    </source>
</reference>
<name>A0ABP9D7F3_9BACT</name>
<dbReference type="Gene3D" id="2.60.40.10">
    <property type="entry name" value="Immunoglobulins"/>
    <property type="match status" value="13"/>
</dbReference>
<dbReference type="Proteomes" id="UP001500298">
    <property type="component" value="Unassembled WGS sequence"/>
</dbReference>
<evidence type="ECO:0000313" key="5">
    <source>
        <dbReference type="Proteomes" id="UP001500298"/>
    </source>
</evidence>
<keyword evidence="5" id="KW-1185">Reference proteome</keyword>
<dbReference type="Pfam" id="PF19081">
    <property type="entry name" value="Ig_7"/>
    <property type="match status" value="3"/>
</dbReference>
<organism evidence="4 5">
    <name type="scientific">Algivirga pacifica</name>
    <dbReference type="NCBI Taxonomy" id="1162670"/>
    <lineage>
        <taxon>Bacteria</taxon>
        <taxon>Pseudomonadati</taxon>
        <taxon>Bacteroidota</taxon>
        <taxon>Cytophagia</taxon>
        <taxon>Cytophagales</taxon>
        <taxon>Flammeovirgaceae</taxon>
        <taxon>Algivirga</taxon>
    </lineage>
</organism>
<keyword evidence="1" id="KW-0732">Signal</keyword>
<dbReference type="RefSeq" id="WP_345369638.1">
    <property type="nucleotide sequence ID" value="NZ_BAABJX010000017.1"/>
</dbReference>
<sequence length="1842" mass="197004">MKTYQYLFVLLLTLGFTSLNAWSQDCGCDHTIPVELPSGKWDAKEVAPGDTICLAAGVRDYSLRLENVKGIEGNPITIKNCGGLVKFEVSTAKAYAIRLANCSFFRFTGTGDPSLTYGFEVIGGSMSIHAEERSSNFEIDHVEVHGSKFAGMMIKTDPQCNDSSTWGENFTMRNISIHDNLIYDTEQGQGLYIGHTSIAKGVKKTCGTLTPHLIHGAKVYNNTIRNTGGDGIQVGGATHDCEIYNNYIEVTGTSTLNNSAVQNHGIQIGEGTAGTCFNNTVIDARANGINCIGIGGNVIYNNVVVNAGMMGIEIDEYPETTLSSRSFYVYHNTVINAGINSMMVQSELMQGNFIHNNLWVASGENALYVPPNHNDLTTLDTAGNLTVTSIDQVAFVSPANHDYNLTATSTNIIDRGASVASFPFDTDKAGNPRVTGGAADPGAYEYNEIILLPPSVTAEEICSGQTAALLISNIIDEYTYYWYSDTLSSAIAEGDSFETGPLTSSKDYYVQSIRGEEESTYQVVTVNVTASPETPEIVNLSDCGSNSAELSVLTIIDGLSYNWYSSLSPMTLIGSGNSITVGDTLSTIYLQASNGSCESEFTSMELFTSITPETPSLSEIIVCYGMEATLSVDDPNDSLTYEWFIDTLSNTADYSGSSIYIEEVDSSALYVRSNSNGCVSSFVSVPMQLSSIEIEGTVTDNNITISVNGGSAPYTYAWSNSNGFIGSSKDLSDVAPDIYTLYVFDANGCSTEESFTISAIECTLNVAISSNETVLTASANGGTSEYSYSWSGPNDFTATGDEITAVSSGQYIVIAQSGNCFASDTVDVEIMTPCDLQVEGNVVKDVISSNVQGGTAPYTYLWSGPNDFSSTDSTITAPVSGNYILIVSDREQCQDTASFEVFISEICSLEVSGTVDEAAITTLVEGGNGEYTYLWVGPENFSSSEANIVAPISGEYTVFVSSSNDCFAQASFTVEVNTPVCDLSIQASIVDYNISTTVSGGFAPYTYVWSGPDNFSSNEASIVAPISGRYTLIVTDSEQSCADTAQFDITVPEPCQVSLSGVINDNIITTNVEGGLAPYTYSWSGPDNFTSIQKNITAPVSGDYTVIVKDANDCSDTASFSVTIPEVCALTAEGEVQQYFIDLNSGGGTAPYTYSWSGPNNFSATTEDVLVPTSGTYTVTVSDANNCSITTSFLVEAAEVCELNINGTIDGNTITTSVNGGSGSYTYLWSGPEKFTSEESSITASVSGKYIVFVSESDGSCLDSATFNIEVKAPCTLQVDGSVQGDLITTTVSGSSSTYSYFWQGPNNFISNKPYITAPTSGTYIVFVSDYENCMDSASFLVDLPEQCDLQVSGSITDNAIYTTITGGTAPYSYFWQGPNNFITNKANITAPTSGNYTVFVSDNKGCLDSATFAISIEEECDLQVSGTITDNSIDITTTGGNAPYTYQWSGPNNFQANTATVEVSASGRYMVIVYSGEECFDFAYFDVTVSDSTSNDSSFVCTMSLLDNSVDSLLSVIITNGTAPYSYQWSGPNSFSSQDEQIIAIDSGLYYLLVIDSMQCVSNIAINFTPSITDSTTLIACEDVFMEALVKHRHASSNGTADGSLSITIEGGNAPYTYRWSGPNGYSSTSPSIDNLASGEYTVSITDNNLCTERFTYMIGYSSSDSNTTEDSTCQQTPLIEIASVQLPTTFGSTDGILAVTVTGGAARLSYDWSGPNGFAAKGSTIYGLQAGMYHLMTTDTEGCRQYFSYAFNSRLGAKSAETTYSISPNPAQNEVFIARGKLGQNTPVYLYNTNGQVIHQGYISGNQYKIDGLQTLPNGVYFIQIQEAEQSIMKKVIIQH</sequence>
<proteinExistence type="predicted"/>